<dbReference type="KEGG" id="ccot:CCAX7_27330"/>
<dbReference type="PANTHER" id="PTHR45266:SF3">
    <property type="entry name" value="OXALOACETATE DECARBOXYLASE ALPHA CHAIN"/>
    <property type="match status" value="1"/>
</dbReference>
<organism evidence="4 5">
    <name type="scientific">Capsulimonas corticalis</name>
    <dbReference type="NCBI Taxonomy" id="2219043"/>
    <lineage>
        <taxon>Bacteria</taxon>
        <taxon>Bacillati</taxon>
        <taxon>Armatimonadota</taxon>
        <taxon>Armatimonadia</taxon>
        <taxon>Capsulimonadales</taxon>
        <taxon>Capsulimonadaceae</taxon>
        <taxon>Capsulimonas</taxon>
    </lineage>
</organism>
<dbReference type="AlphaFoldDB" id="A0A9N7L3D4"/>
<name>A0A9N7L3D4_9BACT</name>
<evidence type="ECO:0000259" key="3">
    <source>
        <dbReference type="Pfam" id="PF00364"/>
    </source>
</evidence>
<evidence type="ECO:0000256" key="2">
    <source>
        <dbReference type="SAM" id="MobiDB-lite"/>
    </source>
</evidence>
<dbReference type="Pfam" id="PF00364">
    <property type="entry name" value="Biotin_lipoyl"/>
    <property type="match status" value="1"/>
</dbReference>
<gene>
    <name evidence="4" type="ORF">CCAX7_27330</name>
</gene>
<feature type="domain" description="Lipoyl-binding" evidence="3">
    <location>
        <begin position="77"/>
        <end position="143"/>
    </location>
</feature>
<dbReference type="InterPro" id="IPR050709">
    <property type="entry name" value="Biotin_Carboxyl_Carrier/Decarb"/>
</dbReference>
<feature type="compositionally biased region" description="Low complexity" evidence="2">
    <location>
        <begin position="50"/>
        <end position="71"/>
    </location>
</feature>
<dbReference type="InterPro" id="IPR000089">
    <property type="entry name" value="Biotin_lipoyl"/>
</dbReference>
<dbReference type="CDD" id="cd06850">
    <property type="entry name" value="biotinyl_domain"/>
    <property type="match status" value="1"/>
</dbReference>
<dbReference type="SUPFAM" id="SSF51230">
    <property type="entry name" value="Single hybrid motif"/>
    <property type="match status" value="1"/>
</dbReference>
<dbReference type="InterPro" id="IPR011053">
    <property type="entry name" value="Single_hybrid_motif"/>
</dbReference>
<evidence type="ECO:0000256" key="1">
    <source>
        <dbReference type="ARBA" id="ARBA00023267"/>
    </source>
</evidence>
<feature type="region of interest" description="Disordered" evidence="2">
    <location>
        <begin position="45"/>
        <end position="71"/>
    </location>
</feature>
<evidence type="ECO:0000313" key="4">
    <source>
        <dbReference type="EMBL" id="BDI30682.1"/>
    </source>
</evidence>
<dbReference type="EMBL" id="AP025739">
    <property type="protein sequence ID" value="BDI30682.1"/>
    <property type="molecule type" value="Genomic_DNA"/>
</dbReference>
<proteinExistence type="predicted"/>
<dbReference type="PANTHER" id="PTHR45266">
    <property type="entry name" value="OXALOACETATE DECARBOXYLASE ALPHA CHAIN"/>
    <property type="match status" value="1"/>
</dbReference>
<accession>A0A9N7L3D4</accession>
<dbReference type="Proteomes" id="UP000287394">
    <property type="component" value="Chromosome"/>
</dbReference>
<evidence type="ECO:0000313" key="5">
    <source>
        <dbReference type="Proteomes" id="UP000287394"/>
    </source>
</evidence>
<keyword evidence="1" id="KW-0092">Biotin</keyword>
<keyword evidence="5" id="KW-1185">Reference proteome</keyword>
<protein>
    <recommendedName>
        <fullName evidence="3">Lipoyl-binding domain-containing protein</fullName>
    </recommendedName>
</protein>
<dbReference type="Gene3D" id="2.40.50.100">
    <property type="match status" value="1"/>
</dbReference>
<reference evidence="4 5" key="1">
    <citation type="journal article" date="2019" name="Int. J. Syst. Evol. Microbiol.">
        <title>Capsulimonas corticalis gen. nov., sp. nov., an aerobic capsulated bacterium, of a novel bacterial order, Capsulimonadales ord. nov., of the class Armatimonadia of the phylum Armatimonadetes.</title>
        <authorList>
            <person name="Li J."/>
            <person name="Kudo C."/>
            <person name="Tonouchi A."/>
        </authorList>
    </citation>
    <scope>NUCLEOTIDE SEQUENCE [LARGE SCALE GENOMIC DNA]</scope>
    <source>
        <strain evidence="4 5">AX-7</strain>
    </source>
</reference>
<sequence length="146" mass="15842">MLMTLESIEEIVALLEEHPVAEIEIEEEGRRILVRKASVTRPAPVPAIVEETQTTPQAEAAEASETAPAEPAPSILLTAPMVGIFHHHDPPIRYGAIIQTGQLVGYIESLKLMNEVTADIGGRVTEVLEDNTAVGYGQPLFRIEPV</sequence>